<evidence type="ECO:0000313" key="2">
    <source>
        <dbReference type="Proteomes" id="UP000582837"/>
    </source>
</evidence>
<dbReference type="EMBL" id="JACHIA010000019">
    <property type="protein sequence ID" value="MBB6072885.1"/>
    <property type="molecule type" value="Genomic_DNA"/>
</dbReference>
<dbReference type="Proteomes" id="UP000582837">
    <property type="component" value="Unassembled WGS sequence"/>
</dbReference>
<dbReference type="RefSeq" id="WP_183685804.1">
    <property type="nucleotide sequence ID" value="NZ_JABDTL010000002.1"/>
</dbReference>
<protein>
    <submittedName>
        <fullName evidence="1">Uncharacterized protein</fullName>
    </submittedName>
</protein>
<evidence type="ECO:0000313" key="1">
    <source>
        <dbReference type="EMBL" id="MBB6072885.1"/>
    </source>
</evidence>
<accession>A0A841H3U6</accession>
<sequence length="72" mass="8308">MSDRPARRFAQDDKAFVRDVFTDARDHVDPPISGQADARDHVDPHRLLDGRTHMMTSIHHPKTIIPEIHRCT</sequence>
<comment type="caution">
    <text evidence="1">The sequence shown here is derived from an EMBL/GenBank/DDBJ whole genome shotgun (WGS) entry which is preliminary data.</text>
</comment>
<name>A0A841H3U6_9BACT</name>
<reference evidence="1 2" key="1">
    <citation type="submission" date="2020-08" db="EMBL/GenBank/DDBJ databases">
        <title>Genomic Encyclopedia of Type Strains, Phase IV (KMG-IV): sequencing the most valuable type-strain genomes for metagenomic binning, comparative biology and taxonomic classification.</title>
        <authorList>
            <person name="Goeker M."/>
        </authorList>
    </citation>
    <scope>NUCLEOTIDE SEQUENCE [LARGE SCALE GENOMIC DNA]</scope>
    <source>
        <strain evidence="1 2">DSM 29007</strain>
    </source>
</reference>
<proteinExistence type="predicted"/>
<dbReference type="AlphaFoldDB" id="A0A841H3U6"/>
<keyword evidence="2" id="KW-1185">Reference proteome</keyword>
<organism evidence="1 2">
    <name type="scientific">Longimicrobium terrae</name>
    <dbReference type="NCBI Taxonomy" id="1639882"/>
    <lineage>
        <taxon>Bacteria</taxon>
        <taxon>Pseudomonadati</taxon>
        <taxon>Gemmatimonadota</taxon>
        <taxon>Longimicrobiia</taxon>
        <taxon>Longimicrobiales</taxon>
        <taxon>Longimicrobiaceae</taxon>
        <taxon>Longimicrobium</taxon>
    </lineage>
</organism>
<gene>
    <name evidence="1" type="ORF">HNQ61_004551</name>
</gene>